<dbReference type="InterPro" id="IPR000485">
    <property type="entry name" value="AsnC-type_HTH_dom"/>
</dbReference>
<evidence type="ECO:0000256" key="1">
    <source>
        <dbReference type="ARBA" id="ARBA00023015"/>
    </source>
</evidence>
<keyword evidence="1" id="KW-0805">Transcription regulation</keyword>
<keyword evidence="3" id="KW-0804">Transcription</keyword>
<reference evidence="6" key="1">
    <citation type="journal article" date="2019" name="Int. J. Syst. Evol. Microbiol.">
        <title>The Global Catalogue of Microorganisms (GCM) 10K type strain sequencing project: providing services to taxonomists for standard genome sequencing and annotation.</title>
        <authorList>
            <consortium name="The Broad Institute Genomics Platform"/>
            <consortium name="The Broad Institute Genome Sequencing Center for Infectious Disease"/>
            <person name="Wu L."/>
            <person name="Ma J."/>
        </authorList>
    </citation>
    <scope>NUCLEOTIDE SEQUENCE [LARGE SCALE GENOMIC DNA]</scope>
    <source>
        <strain evidence="6">TISTR 2466</strain>
    </source>
</reference>
<dbReference type="InterPro" id="IPR036390">
    <property type="entry name" value="WH_DNA-bd_sf"/>
</dbReference>
<protein>
    <submittedName>
        <fullName evidence="5">Lrp/AsnC family transcriptional regulator</fullName>
    </submittedName>
</protein>
<keyword evidence="2" id="KW-0238">DNA-binding</keyword>
<evidence type="ECO:0000313" key="6">
    <source>
        <dbReference type="Proteomes" id="UP001597399"/>
    </source>
</evidence>
<dbReference type="EMBL" id="JBHUMQ010000026">
    <property type="protein sequence ID" value="MFD2694239.1"/>
    <property type="molecule type" value="Genomic_DNA"/>
</dbReference>
<dbReference type="Proteomes" id="UP001597399">
    <property type="component" value="Unassembled WGS sequence"/>
</dbReference>
<comment type="caution">
    <text evidence="5">The sequence shown here is derived from an EMBL/GenBank/DDBJ whole genome shotgun (WGS) entry which is preliminary data.</text>
</comment>
<evidence type="ECO:0000259" key="4">
    <source>
        <dbReference type="PROSITE" id="PS50956"/>
    </source>
</evidence>
<dbReference type="SUPFAM" id="SSF54909">
    <property type="entry name" value="Dimeric alpha+beta barrel"/>
    <property type="match status" value="1"/>
</dbReference>
<accession>A0ABW5S3J9</accession>
<organism evidence="5 6">
    <name type="scientific">Sporolactobacillus shoreicorticis</name>
    <dbReference type="NCBI Taxonomy" id="1923877"/>
    <lineage>
        <taxon>Bacteria</taxon>
        <taxon>Bacillati</taxon>
        <taxon>Bacillota</taxon>
        <taxon>Bacilli</taxon>
        <taxon>Bacillales</taxon>
        <taxon>Sporolactobacillaceae</taxon>
        <taxon>Sporolactobacillus</taxon>
    </lineage>
</organism>
<proteinExistence type="predicted"/>
<dbReference type="Gene3D" id="1.10.10.10">
    <property type="entry name" value="Winged helix-like DNA-binding domain superfamily/Winged helix DNA-binding domain"/>
    <property type="match status" value="1"/>
</dbReference>
<dbReference type="InterPro" id="IPR011008">
    <property type="entry name" value="Dimeric_a/b-barrel"/>
</dbReference>
<dbReference type="InterPro" id="IPR036388">
    <property type="entry name" value="WH-like_DNA-bd_sf"/>
</dbReference>
<dbReference type="RefSeq" id="WP_253057791.1">
    <property type="nucleotide sequence ID" value="NZ_JAMXWM010000001.1"/>
</dbReference>
<dbReference type="InterPro" id="IPR019888">
    <property type="entry name" value="Tscrpt_reg_AsnC-like"/>
</dbReference>
<gene>
    <name evidence="5" type="ORF">ACFSUE_11460</name>
</gene>
<keyword evidence="6" id="KW-1185">Reference proteome</keyword>
<dbReference type="PANTHER" id="PTHR30154">
    <property type="entry name" value="LEUCINE-RESPONSIVE REGULATORY PROTEIN"/>
    <property type="match status" value="1"/>
</dbReference>
<feature type="domain" description="HTH asnC-type" evidence="4">
    <location>
        <begin position="1"/>
        <end position="62"/>
    </location>
</feature>
<dbReference type="InterPro" id="IPR019887">
    <property type="entry name" value="Tscrpt_reg_AsnC/Lrp_C"/>
</dbReference>
<evidence type="ECO:0000256" key="3">
    <source>
        <dbReference type="ARBA" id="ARBA00023163"/>
    </source>
</evidence>
<dbReference type="PROSITE" id="PS50956">
    <property type="entry name" value="HTH_ASNC_2"/>
    <property type="match status" value="1"/>
</dbReference>
<dbReference type="PRINTS" id="PR00033">
    <property type="entry name" value="HTHASNC"/>
</dbReference>
<dbReference type="Pfam" id="PF01037">
    <property type="entry name" value="AsnC_trans_reg"/>
    <property type="match status" value="1"/>
</dbReference>
<dbReference type="SUPFAM" id="SSF46785">
    <property type="entry name" value="Winged helix' DNA-binding domain"/>
    <property type="match status" value="1"/>
</dbReference>
<dbReference type="Pfam" id="PF13412">
    <property type="entry name" value="HTH_24"/>
    <property type="match status" value="1"/>
</dbReference>
<evidence type="ECO:0000313" key="5">
    <source>
        <dbReference type="EMBL" id="MFD2694239.1"/>
    </source>
</evidence>
<name>A0ABW5S3J9_9BACL</name>
<dbReference type="PANTHER" id="PTHR30154:SF34">
    <property type="entry name" value="TRANSCRIPTIONAL REGULATOR AZLB"/>
    <property type="match status" value="1"/>
</dbReference>
<dbReference type="Gene3D" id="3.30.70.920">
    <property type="match status" value="1"/>
</dbReference>
<sequence>MDAIDRKILNRLQQNARVSIKALANECFISSPTISARIHQMEKQGMIKNYYALIDYKKMGYHIKAYINLKVEPNDKQAFYNYIEKIPNVLECDCVSGEFAMLIKVIFESTELLDSFINELQRFGKTNTQIVFSTPVAVRGIPLT</sequence>
<dbReference type="SMART" id="SM00344">
    <property type="entry name" value="HTH_ASNC"/>
    <property type="match status" value="1"/>
</dbReference>
<evidence type="ECO:0000256" key="2">
    <source>
        <dbReference type="ARBA" id="ARBA00023125"/>
    </source>
</evidence>